<feature type="non-terminal residue" evidence="2">
    <location>
        <position position="22"/>
    </location>
</feature>
<feature type="region of interest" description="Disordered" evidence="1">
    <location>
        <begin position="1"/>
        <end position="22"/>
    </location>
</feature>
<accession>A0A6J4L247</accession>
<name>A0A6J4L247_9BACT</name>
<dbReference type="EMBL" id="CADCTX010000452">
    <property type="protein sequence ID" value="CAA9320368.1"/>
    <property type="molecule type" value="Genomic_DNA"/>
</dbReference>
<feature type="compositionally biased region" description="Basic residues" evidence="1">
    <location>
        <begin position="1"/>
        <end position="16"/>
    </location>
</feature>
<sequence length="22" mass="2893">ARHHPHPRHRPHRLPRRWQDHL</sequence>
<organism evidence="2">
    <name type="scientific">uncultured Gemmatimonadaceae bacterium</name>
    <dbReference type="NCBI Taxonomy" id="246130"/>
    <lineage>
        <taxon>Bacteria</taxon>
        <taxon>Pseudomonadati</taxon>
        <taxon>Gemmatimonadota</taxon>
        <taxon>Gemmatimonadia</taxon>
        <taxon>Gemmatimonadales</taxon>
        <taxon>Gemmatimonadaceae</taxon>
        <taxon>environmental samples</taxon>
    </lineage>
</organism>
<evidence type="ECO:0000256" key="1">
    <source>
        <dbReference type="SAM" id="MobiDB-lite"/>
    </source>
</evidence>
<feature type="non-terminal residue" evidence="2">
    <location>
        <position position="1"/>
    </location>
</feature>
<reference evidence="2" key="1">
    <citation type="submission" date="2020-02" db="EMBL/GenBank/DDBJ databases">
        <authorList>
            <person name="Meier V. D."/>
        </authorList>
    </citation>
    <scope>NUCLEOTIDE SEQUENCE</scope>
    <source>
        <strain evidence="2">AVDCRST_MAG40</strain>
    </source>
</reference>
<evidence type="ECO:0000313" key="2">
    <source>
        <dbReference type="EMBL" id="CAA9320368.1"/>
    </source>
</evidence>
<proteinExistence type="predicted"/>
<dbReference type="AlphaFoldDB" id="A0A6J4L247"/>
<protein>
    <submittedName>
        <fullName evidence="2">Metal chaperone, involved in Zn homeostasis</fullName>
    </submittedName>
</protein>
<gene>
    <name evidence="2" type="ORF">AVDCRST_MAG40-1429</name>
</gene>